<proteinExistence type="predicted"/>
<evidence type="ECO:0000313" key="3">
    <source>
        <dbReference type="Proteomes" id="UP000294847"/>
    </source>
</evidence>
<dbReference type="EMBL" id="CP034204">
    <property type="protein sequence ID" value="QBZ53277.1"/>
    <property type="molecule type" value="Genomic_DNA"/>
</dbReference>
<evidence type="ECO:0000256" key="1">
    <source>
        <dbReference type="SAM" id="MobiDB-lite"/>
    </source>
</evidence>
<gene>
    <name evidence="2" type="ORF">PoMZ_08952</name>
</gene>
<feature type="compositionally biased region" description="Basic and acidic residues" evidence="1">
    <location>
        <begin position="422"/>
        <end position="440"/>
    </location>
</feature>
<evidence type="ECO:0000313" key="2">
    <source>
        <dbReference type="EMBL" id="QBZ53277.1"/>
    </source>
</evidence>
<name>A0A4P7MSK5_PYROR</name>
<sequence>MAPNARQSTRAPDPERDKFLEWRRLRPQPGCPNDSTTDLFFRRAAQLVESDATMAQQVIKELATDTNLLVIRNMVHDLTPHKSPSQKVKLWLLRVLPFFHTILHEDIIESVVLEQEISIIYRTLLGLDATRLKHFFKFIIHVIDHWIKLPFPDPPTSSLEALSLSCGVLAKTIDTSSANVVNAHFESIARDLRLRCDVFGSGTEDFHFLQAKRYLEYICRRLKFGQLIPEAPSGNFQAKGAAAAFKLSQDLPGALSRHGRRHDNDHADIENIKLMPTYEEILSCRDKYLPTTNPSQHHIQGLRGLLDRHFRLIREDTLHDLRNTIRIRLESNKREAEVHTKIIGYDNATAVDVAFDRFTGLEFTIRIDQPQGARGLDKSHRVACGHNILLLSDSDSERDEFPEEFTSTATGLERQRYSVLGDGDKEHKGDGKPKKTQAEVEIQKDQAESLPLTYGQDSNEEDFLADSAAEEELVNDIVKLLPDRPRADSPTLGTDGAVIRRNCRYKSHGKAFHYH</sequence>
<accession>A0A4P7MSK5</accession>
<feature type="region of interest" description="Disordered" evidence="1">
    <location>
        <begin position="416"/>
        <end position="440"/>
    </location>
</feature>
<organism evidence="2 3">
    <name type="scientific">Pyricularia oryzae</name>
    <name type="common">Rice blast fungus</name>
    <name type="synonym">Magnaporthe oryzae</name>
    <dbReference type="NCBI Taxonomy" id="318829"/>
    <lineage>
        <taxon>Eukaryota</taxon>
        <taxon>Fungi</taxon>
        <taxon>Dikarya</taxon>
        <taxon>Ascomycota</taxon>
        <taxon>Pezizomycotina</taxon>
        <taxon>Sordariomycetes</taxon>
        <taxon>Sordariomycetidae</taxon>
        <taxon>Magnaporthales</taxon>
        <taxon>Pyriculariaceae</taxon>
        <taxon>Pyricularia</taxon>
    </lineage>
</organism>
<reference evidence="2 3" key="1">
    <citation type="journal article" date="2019" name="Mol. Biol. Evol.">
        <title>Blast fungal genomes show frequent chromosomal changes, gene gains and losses, and effector gene turnover.</title>
        <authorList>
            <person name="Gomez Luciano L.B."/>
            <person name="Jason Tsai I."/>
            <person name="Chuma I."/>
            <person name="Tosa Y."/>
            <person name="Chen Y.H."/>
            <person name="Li J.Y."/>
            <person name="Li M.Y."/>
            <person name="Jade Lu M.Y."/>
            <person name="Nakayashiki H."/>
            <person name="Li W.H."/>
        </authorList>
    </citation>
    <scope>NUCLEOTIDE SEQUENCE [LARGE SCALE GENOMIC DNA]</scope>
    <source>
        <strain evidence="2">MZ5-1-6</strain>
    </source>
</reference>
<protein>
    <submittedName>
        <fullName evidence="2">Uncharacterized protein</fullName>
    </submittedName>
</protein>
<dbReference type="Proteomes" id="UP000294847">
    <property type="component" value="Chromosome 1"/>
</dbReference>
<dbReference type="AlphaFoldDB" id="A0A4P7MSK5"/>